<keyword evidence="10 12" id="KW-0413">Isomerase</keyword>
<comment type="cofactor">
    <cofactor evidence="12">
        <name>Zn(2+)</name>
        <dbReference type="ChEBI" id="CHEBI:29105"/>
    </cofactor>
    <text evidence="12">Binds 2 zinc ions per subunit.</text>
</comment>
<dbReference type="InterPro" id="IPR014001">
    <property type="entry name" value="Helicase_ATP-bd"/>
</dbReference>
<evidence type="ECO:0000256" key="6">
    <source>
        <dbReference type="ARBA" id="ARBA00022806"/>
    </source>
</evidence>
<gene>
    <name evidence="12 15" type="primary">priA</name>
    <name evidence="15" type="ORF">CJD36_012740</name>
</gene>
<dbReference type="PROSITE" id="PS51194">
    <property type="entry name" value="HELICASE_CTER"/>
    <property type="match status" value="1"/>
</dbReference>
<dbReference type="AlphaFoldDB" id="A0A2S7SW38"/>
<comment type="catalytic activity">
    <reaction evidence="11 12">
        <text>ATP + H2O = ADP + phosphate + H(+)</text>
        <dbReference type="Rhea" id="RHEA:13065"/>
        <dbReference type="ChEBI" id="CHEBI:15377"/>
        <dbReference type="ChEBI" id="CHEBI:15378"/>
        <dbReference type="ChEBI" id="CHEBI:30616"/>
        <dbReference type="ChEBI" id="CHEBI:43474"/>
        <dbReference type="ChEBI" id="CHEBI:456216"/>
        <dbReference type="EC" id="5.6.2.4"/>
    </reaction>
</comment>
<evidence type="ECO:0000256" key="1">
    <source>
        <dbReference type="ARBA" id="ARBA00022515"/>
    </source>
</evidence>
<feature type="binding site" evidence="12">
    <location>
        <position position="531"/>
    </location>
    <ligand>
        <name>Zn(2+)</name>
        <dbReference type="ChEBI" id="CHEBI:29105"/>
        <label>2</label>
    </ligand>
</feature>
<evidence type="ECO:0000256" key="9">
    <source>
        <dbReference type="ARBA" id="ARBA00023125"/>
    </source>
</evidence>
<sequence>MFADIILPLNLPQLLTYGVPIEMQELLKPGMRVEVALGKNKQYSGIVERLHNEKPEAYMVKPIRNIIDEAPVANEKQLKFWRWIGEYYMSAPGEVMQAALPAHLKLMGETRLQWIAGEDVQINLSDEGYIAAEALQIKGEITISELREIVGYRQLAAVLNELLEHEVIRINDELEQSYKPRKERIVVLAEVYKEEQALMHLFDRLARAPKQLELIMAYTELNIKKGYVRQVDLLDRAKATASHLKALVEKDVFSIKEQEIDRLPAKDIPITKEVAFTPVQQVAYDDLNKGLNEKNVALLQGVTGSGKTLLYIHKIQECINQGKQALLLLPEIAVTTQLVSRLLAYFGDSLGVYHSHFSNNERVEIWEKVRKGIYKVVVGPRSALWLPYNTLGIVIIDEEHDGSYKQRDPAPRFHARDAAIYLAALYESKVILGSATPSLESLYNVQQGKYAYASLKDRYMGVKMPEIELVSPRSTDTAKTKTPGILTPQLQQAILEALAHKKQVILFQNRRGYSPFQQCTVCGWVAQCTNCAVSLTYHKSTGKLHCHYCGLKAALTHACPSCGSSSMSSKSFGTEKIEEEVQQLFPKAKVARMDVDSMRKKNSMAELFENLQKHKVDILVGTQMVVKGLDFASVSLVGILSADSILSFPDFRVNERAFQLMEQVSGRAGRADGEGRVIIQTYNLQHPTLQWVKEHNVSAFYRSEIKFREMFGYPPFTRLIKIIFRHKDEAKAMAAAGLMAQGLLTMPHVTVQGPGPAVVARIRDQYIQEIWMKCPKDNKQMEPVKEFLKTQKQYILNQRGYSNVQIVFDVDPA</sequence>
<keyword evidence="5 12" id="KW-0378">Hydrolase</keyword>
<dbReference type="InterPro" id="IPR042115">
    <property type="entry name" value="PriA_3primeBD_sf"/>
</dbReference>
<dbReference type="Gene3D" id="3.40.50.300">
    <property type="entry name" value="P-loop containing nucleotide triphosphate hydrolases"/>
    <property type="match status" value="2"/>
</dbReference>
<dbReference type="EC" id="5.6.2.4" evidence="12"/>
<dbReference type="GO" id="GO:0003677">
    <property type="term" value="F:DNA binding"/>
    <property type="evidence" value="ECO:0007669"/>
    <property type="project" value="UniProtKB-UniRule"/>
</dbReference>
<dbReference type="GO" id="GO:0008270">
    <property type="term" value="F:zinc ion binding"/>
    <property type="evidence" value="ECO:0007669"/>
    <property type="project" value="UniProtKB-UniRule"/>
</dbReference>
<keyword evidence="16" id="KW-1185">Reference proteome</keyword>
<dbReference type="GO" id="GO:0006302">
    <property type="term" value="P:double-strand break repair"/>
    <property type="evidence" value="ECO:0007669"/>
    <property type="project" value="InterPro"/>
</dbReference>
<dbReference type="PANTHER" id="PTHR30580">
    <property type="entry name" value="PRIMOSOMAL PROTEIN N"/>
    <property type="match status" value="1"/>
</dbReference>
<dbReference type="InterPro" id="IPR001650">
    <property type="entry name" value="Helicase_C-like"/>
</dbReference>
<evidence type="ECO:0000313" key="15">
    <source>
        <dbReference type="EMBL" id="PQJ10831.1"/>
    </source>
</evidence>
<accession>A0A2S7SW38</accession>
<comment type="subunit">
    <text evidence="12">Component of the replication restart primosome.</text>
</comment>
<feature type="binding site" evidence="12">
    <location>
        <position position="546"/>
    </location>
    <ligand>
        <name>Zn(2+)</name>
        <dbReference type="ChEBI" id="CHEBI:29105"/>
        <label>2</label>
    </ligand>
</feature>
<protein>
    <recommendedName>
        <fullName evidence="12">Replication restart protein PriA</fullName>
    </recommendedName>
    <alternativeName>
        <fullName evidence="12">ATP-dependent DNA helicase PriA</fullName>
        <ecNumber evidence="12">5.6.2.4</ecNumber>
    </alternativeName>
    <alternativeName>
        <fullName evidence="12">DNA 3'-5' helicase PriA</fullName>
    </alternativeName>
</protein>
<dbReference type="EMBL" id="PPSL01000003">
    <property type="protein sequence ID" value="PQJ10831.1"/>
    <property type="molecule type" value="Genomic_DNA"/>
</dbReference>
<dbReference type="GO" id="GO:0005524">
    <property type="term" value="F:ATP binding"/>
    <property type="evidence" value="ECO:0007669"/>
    <property type="project" value="UniProtKB-UniRule"/>
</dbReference>
<evidence type="ECO:0000256" key="7">
    <source>
        <dbReference type="ARBA" id="ARBA00022833"/>
    </source>
</evidence>
<evidence type="ECO:0000313" key="16">
    <source>
        <dbReference type="Proteomes" id="UP000239872"/>
    </source>
</evidence>
<keyword evidence="7 12" id="KW-0862">Zinc</keyword>
<evidence type="ECO:0000256" key="8">
    <source>
        <dbReference type="ARBA" id="ARBA00022840"/>
    </source>
</evidence>
<dbReference type="Pfam" id="PF18074">
    <property type="entry name" value="PriA_C"/>
    <property type="match status" value="1"/>
</dbReference>
<dbReference type="Proteomes" id="UP000239872">
    <property type="component" value="Unassembled WGS sequence"/>
</dbReference>
<dbReference type="GO" id="GO:1990077">
    <property type="term" value="C:primosome complex"/>
    <property type="evidence" value="ECO:0007669"/>
    <property type="project" value="UniProtKB-UniRule"/>
</dbReference>
<dbReference type="PANTHER" id="PTHR30580:SF0">
    <property type="entry name" value="PRIMOSOMAL PROTEIN N"/>
    <property type="match status" value="1"/>
</dbReference>
<dbReference type="GO" id="GO:0006310">
    <property type="term" value="P:DNA recombination"/>
    <property type="evidence" value="ECO:0007669"/>
    <property type="project" value="InterPro"/>
</dbReference>
<keyword evidence="3 12" id="KW-0479">Metal-binding</keyword>
<dbReference type="CDD" id="cd17929">
    <property type="entry name" value="DEXHc_priA"/>
    <property type="match status" value="1"/>
</dbReference>
<keyword evidence="4 12" id="KW-0547">Nucleotide-binding</keyword>
<reference evidence="15 16" key="1">
    <citation type="submission" date="2018-01" db="EMBL/GenBank/DDBJ databases">
        <title>A novel member of the phylum Bacteroidetes isolated from glacier ice.</title>
        <authorList>
            <person name="Liu Q."/>
            <person name="Xin Y.-H."/>
        </authorList>
    </citation>
    <scope>NUCLEOTIDE SEQUENCE [LARGE SCALE GENOMIC DNA]</scope>
    <source>
        <strain evidence="15 16">RB1R16</strain>
    </source>
</reference>
<keyword evidence="1 12" id="KW-0639">Primosome</keyword>
<comment type="caution">
    <text evidence="15">The sequence shown here is derived from an EMBL/GenBank/DDBJ whole genome shotgun (WGS) entry which is preliminary data.</text>
</comment>
<feature type="domain" description="Helicase C-terminal" evidence="14">
    <location>
        <begin position="554"/>
        <end position="711"/>
    </location>
</feature>
<dbReference type="FunFam" id="3.40.50.300:FF:000489">
    <property type="entry name" value="Primosome assembly protein PriA"/>
    <property type="match status" value="1"/>
</dbReference>
<dbReference type="SMART" id="SM00490">
    <property type="entry name" value="HELICc"/>
    <property type="match status" value="1"/>
</dbReference>
<dbReference type="Pfam" id="PF00271">
    <property type="entry name" value="Helicase_C"/>
    <property type="match status" value="1"/>
</dbReference>
<dbReference type="OrthoDB" id="9759544at2"/>
<dbReference type="CDD" id="cd18804">
    <property type="entry name" value="SF2_C_priA"/>
    <property type="match status" value="1"/>
</dbReference>
<evidence type="ECO:0000256" key="2">
    <source>
        <dbReference type="ARBA" id="ARBA00022705"/>
    </source>
</evidence>
<keyword evidence="8 12" id="KW-0067">ATP-binding</keyword>
<evidence type="ECO:0000256" key="3">
    <source>
        <dbReference type="ARBA" id="ARBA00022723"/>
    </source>
</evidence>
<dbReference type="NCBIfam" id="TIGR00595">
    <property type="entry name" value="priA"/>
    <property type="match status" value="1"/>
</dbReference>
<dbReference type="GO" id="GO:0016887">
    <property type="term" value="F:ATP hydrolysis activity"/>
    <property type="evidence" value="ECO:0007669"/>
    <property type="project" value="RHEA"/>
</dbReference>
<feature type="binding site" evidence="12">
    <location>
        <position position="522"/>
    </location>
    <ligand>
        <name>Zn(2+)</name>
        <dbReference type="ChEBI" id="CHEBI:29105"/>
        <label>1</label>
    </ligand>
</feature>
<keyword evidence="9 12" id="KW-0238">DNA-binding</keyword>
<evidence type="ECO:0000259" key="14">
    <source>
        <dbReference type="PROSITE" id="PS51194"/>
    </source>
</evidence>
<feature type="binding site" evidence="12">
    <location>
        <position position="528"/>
    </location>
    <ligand>
        <name>Zn(2+)</name>
        <dbReference type="ChEBI" id="CHEBI:29105"/>
        <label>2</label>
    </ligand>
</feature>
<dbReference type="Pfam" id="PF18319">
    <property type="entry name" value="Zn_ribbon_PriA"/>
    <property type="match status" value="1"/>
</dbReference>
<feature type="binding site" evidence="12">
    <location>
        <position position="519"/>
    </location>
    <ligand>
        <name>Zn(2+)</name>
        <dbReference type="ChEBI" id="CHEBI:29105"/>
        <label>1</label>
    </ligand>
</feature>
<dbReference type="InterPro" id="IPR027417">
    <property type="entry name" value="P-loop_NTPase"/>
</dbReference>
<dbReference type="RefSeq" id="WP_105039558.1">
    <property type="nucleotide sequence ID" value="NZ_PPSL01000003.1"/>
</dbReference>
<feature type="binding site" evidence="12">
    <location>
        <position position="559"/>
    </location>
    <ligand>
        <name>Zn(2+)</name>
        <dbReference type="ChEBI" id="CHEBI:29105"/>
        <label>1</label>
    </ligand>
</feature>
<evidence type="ECO:0000259" key="13">
    <source>
        <dbReference type="PROSITE" id="PS51192"/>
    </source>
</evidence>
<evidence type="ECO:0000256" key="5">
    <source>
        <dbReference type="ARBA" id="ARBA00022801"/>
    </source>
</evidence>
<feature type="domain" description="Helicase ATP-binding" evidence="13">
    <location>
        <begin position="288"/>
        <end position="455"/>
    </location>
</feature>
<dbReference type="GO" id="GO:0043138">
    <property type="term" value="F:3'-5' DNA helicase activity"/>
    <property type="evidence" value="ECO:0007669"/>
    <property type="project" value="UniProtKB-EC"/>
</dbReference>
<name>A0A2S7SW38_9BACT</name>
<dbReference type="InterPro" id="IPR040498">
    <property type="entry name" value="PriA_CRR"/>
</dbReference>
<dbReference type="InterPro" id="IPR011545">
    <property type="entry name" value="DEAD/DEAH_box_helicase_dom"/>
</dbReference>
<dbReference type="GO" id="GO:0006269">
    <property type="term" value="P:DNA replication, synthesis of primer"/>
    <property type="evidence" value="ECO:0007669"/>
    <property type="project" value="UniProtKB-KW"/>
</dbReference>
<dbReference type="SMART" id="SM00487">
    <property type="entry name" value="DEXDc"/>
    <property type="match status" value="1"/>
</dbReference>
<keyword evidence="2 12" id="KW-0235">DNA replication</keyword>
<proteinExistence type="inferred from homology"/>
<dbReference type="Pfam" id="PF17764">
    <property type="entry name" value="PriA_3primeBD"/>
    <property type="match status" value="1"/>
</dbReference>
<organism evidence="15 16">
    <name type="scientific">Flavipsychrobacter stenotrophus</name>
    <dbReference type="NCBI Taxonomy" id="2077091"/>
    <lineage>
        <taxon>Bacteria</taxon>
        <taxon>Pseudomonadati</taxon>
        <taxon>Bacteroidota</taxon>
        <taxon>Chitinophagia</taxon>
        <taxon>Chitinophagales</taxon>
        <taxon>Chitinophagaceae</taxon>
        <taxon>Flavipsychrobacter</taxon>
    </lineage>
</organism>
<evidence type="ECO:0000256" key="11">
    <source>
        <dbReference type="ARBA" id="ARBA00048988"/>
    </source>
</evidence>
<dbReference type="Gene3D" id="3.40.1440.60">
    <property type="entry name" value="PriA, 3(prime) DNA-binding domain"/>
    <property type="match status" value="1"/>
</dbReference>
<dbReference type="InterPro" id="IPR041236">
    <property type="entry name" value="PriA_C"/>
</dbReference>
<evidence type="ECO:0000256" key="10">
    <source>
        <dbReference type="ARBA" id="ARBA00023235"/>
    </source>
</evidence>
<dbReference type="HAMAP" id="MF_00983">
    <property type="entry name" value="PriA"/>
    <property type="match status" value="1"/>
</dbReference>
<evidence type="ECO:0000256" key="4">
    <source>
        <dbReference type="ARBA" id="ARBA00022741"/>
    </source>
</evidence>
<feature type="binding site" evidence="12">
    <location>
        <position position="562"/>
    </location>
    <ligand>
        <name>Zn(2+)</name>
        <dbReference type="ChEBI" id="CHEBI:29105"/>
        <label>1</label>
    </ligand>
</feature>
<dbReference type="InterPro" id="IPR005259">
    <property type="entry name" value="PriA"/>
</dbReference>
<dbReference type="InterPro" id="IPR041222">
    <property type="entry name" value="PriA_3primeBD"/>
</dbReference>
<comment type="function">
    <text evidence="12">Initiates the restart of stalled replication forks, which reloads the replicative helicase on sites other than the origin of replication. Recognizes and binds to abandoned replication forks and remodels them to uncover a helicase loading site. Promotes assembly of the primosome at these replication forks.</text>
</comment>
<dbReference type="SUPFAM" id="SSF52540">
    <property type="entry name" value="P-loop containing nucleoside triphosphate hydrolases"/>
    <property type="match status" value="2"/>
</dbReference>
<feature type="binding site" evidence="12">
    <location>
        <position position="549"/>
    </location>
    <ligand>
        <name>Zn(2+)</name>
        <dbReference type="ChEBI" id="CHEBI:29105"/>
        <label>2</label>
    </ligand>
</feature>
<dbReference type="Pfam" id="PF00270">
    <property type="entry name" value="DEAD"/>
    <property type="match status" value="1"/>
</dbReference>
<dbReference type="PROSITE" id="PS51192">
    <property type="entry name" value="HELICASE_ATP_BIND_1"/>
    <property type="match status" value="1"/>
</dbReference>
<keyword evidence="6 12" id="KW-0347">Helicase</keyword>
<evidence type="ECO:0000256" key="12">
    <source>
        <dbReference type="HAMAP-Rule" id="MF_00983"/>
    </source>
</evidence>
<comment type="similarity">
    <text evidence="12">Belongs to the helicase family. PriA subfamily.</text>
</comment>
<comment type="catalytic activity">
    <reaction evidence="12">
        <text>Couples ATP hydrolysis with the unwinding of duplex DNA by translocating in the 3'-5' direction.</text>
        <dbReference type="EC" id="5.6.2.4"/>
    </reaction>
</comment>
<dbReference type="GO" id="GO:0006270">
    <property type="term" value="P:DNA replication initiation"/>
    <property type="evidence" value="ECO:0007669"/>
    <property type="project" value="TreeGrafter"/>
</dbReference>